<dbReference type="EMBL" id="MN740004">
    <property type="protein sequence ID" value="QHT82919.1"/>
    <property type="molecule type" value="Genomic_DNA"/>
</dbReference>
<dbReference type="AlphaFoldDB" id="A0A6C0HQY4"/>
<protein>
    <submittedName>
        <fullName evidence="1">Uncharacterized protein</fullName>
    </submittedName>
</protein>
<reference evidence="1" key="1">
    <citation type="journal article" date="2020" name="Nature">
        <title>Giant virus diversity and host interactions through global metagenomics.</title>
        <authorList>
            <person name="Schulz F."/>
            <person name="Roux S."/>
            <person name="Paez-Espino D."/>
            <person name="Jungbluth S."/>
            <person name="Walsh D.A."/>
            <person name="Denef V.J."/>
            <person name="McMahon K.D."/>
            <person name="Konstantinidis K.T."/>
            <person name="Eloe-Fadrosh E.A."/>
            <person name="Kyrpides N.C."/>
            <person name="Woyke T."/>
        </authorList>
    </citation>
    <scope>NUCLEOTIDE SEQUENCE</scope>
    <source>
        <strain evidence="1">GVMAG-M-3300023184-165</strain>
    </source>
</reference>
<proteinExistence type="predicted"/>
<accession>A0A6C0HQY4</accession>
<sequence>MTTIAYHQYTNIPYMSGSYASAPVIGPLSTNRTPSTTVQNQLGVLTGVHPNPPQFYPSDGASTFSQARAQYRRTNTTQFNFGRGTQSFSFLRPTTQYSADLQKSFTVSQSTKYTPPASSSMYMAAKKSAAVGKSSLKQGLPVQAPLAYKSYDRNDVKTALRMVRSGGCVAPAKKGSIYNRSLCSGAACPWGALVTQNY</sequence>
<name>A0A6C0HQY4_9ZZZZ</name>
<evidence type="ECO:0000313" key="1">
    <source>
        <dbReference type="EMBL" id="QHT82919.1"/>
    </source>
</evidence>
<organism evidence="1">
    <name type="scientific">viral metagenome</name>
    <dbReference type="NCBI Taxonomy" id="1070528"/>
    <lineage>
        <taxon>unclassified sequences</taxon>
        <taxon>metagenomes</taxon>
        <taxon>organismal metagenomes</taxon>
    </lineage>
</organism>